<organism evidence="1 2">
    <name type="scientific">Lindgomyces ingoldianus</name>
    <dbReference type="NCBI Taxonomy" id="673940"/>
    <lineage>
        <taxon>Eukaryota</taxon>
        <taxon>Fungi</taxon>
        <taxon>Dikarya</taxon>
        <taxon>Ascomycota</taxon>
        <taxon>Pezizomycotina</taxon>
        <taxon>Dothideomycetes</taxon>
        <taxon>Pleosporomycetidae</taxon>
        <taxon>Pleosporales</taxon>
        <taxon>Lindgomycetaceae</taxon>
        <taxon>Lindgomyces</taxon>
    </lineage>
</organism>
<dbReference type="Proteomes" id="UP000799755">
    <property type="component" value="Unassembled WGS sequence"/>
</dbReference>
<comment type="caution">
    <text evidence="1">The sequence shown here is derived from an EMBL/GenBank/DDBJ whole genome shotgun (WGS) entry which is preliminary data.</text>
</comment>
<evidence type="ECO:0000313" key="1">
    <source>
        <dbReference type="EMBL" id="KAF2463282.1"/>
    </source>
</evidence>
<dbReference type="EMBL" id="MU003552">
    <property type="protein sequence ID" value="KAF2463282.1"/>
    <property type="molecule type" value="Genomic_DNA"/>
</dbReference>
<evidence type="ECO:0000313" key="2">
    <source>
        <dbReference type="Proteomes" id="UP000799755"/>
    </source>
</evidence>
<protein>
    <submittedName>
        <fullName evidence="1">Uncharacterized protein</fullName>
    </submittedName>
</protein>
<accession>A0ACB6QAX8</accession>
<sequence>MSFYQFDSESVSDPDNSNYTPTATSENVTADVLENHDLSSGVPSHDFTVIIRSISSGYVITLLDGQVVLAPPGGQGSIHWKCVETEGWIGFRNPISNRFLCHDWSGRLKCSAEQHNGWRHFTITPMPNGGYIMQMLHWWTLRPIVINAEEGLQKIGRNGNKLSEGIIWEFIKVG</sequence>
<reference evidence="1" key="1">
    <citation type="journal article" date="2020" name="Stud. Mycol.">
        <title>101 Dothideomycetes genomes: a test case for predicting lifestyles and emergence of pathogens.</title>
        <authorList>
            <person name="Haridas S."/>
            <person name="Albert R."/>
            <person name="Binder M."/>
            <person name="Bloem J."/>
            <person name="Labutti K."/>
            <person name="Salamov A."/>
            <person name="Andreopoulos B."/>
            <person name="Baker S."/>
            <person name="Barry K."/>
            <person name="Bills G."/>
            <person name="Bluhm B."/>
            <person name="Cannon C."/>
            <person name="Castanera R."/>
            <person name="Culley D."/>
            <person name="Daum C."/>
            <person name="Ezra D."/>
            <person name="Gonzalez J."/>
            <person name="Henrissat B."/>
            <person name="Kuo A."/>
            <person name="Liang C."/>
            <person name="Lipzen A."/>
            <person name="Lutzoni F."/>
            <person name="Magnuson J."/>
            <person name="Mondo S."/>
            <person name="Nolan M."/>
            <person name="Ohm R."/>
            <person name="Pangilinan J."/>
            <person name="Park H.-J."/>
            <person name="Ramirez L."/>
            <person name="Alfaro M."/>
            <person name="Sun H."/>
            <person name="Tritt A."/>
            <person name="Yoshinaga Y."/>
            <person name="Zwiers L.-H."/>
            <person name="Turgeon B."/>
            <person name="Goodwin S."/>
            <person name="Spatafora J."/>
            <person name="Crous P."/>
            <person name="Grigoriev I."/>
        </authorList>
    </citation>
    <scope>NUCLEOTIDE SEQUENCE</scope>
    <source>
        <strain evidence="1">ATCC 200398</strain>
    </source>
</reference>
<keyword evidence="2" id="KW-1185">Reference proteome</keyword>
<proteinExistence type="predicted"/>
<gene>
    <name evidence="1" type="ORF">BDR25DRAFT_307876</name>
</gene>
<name>A0ACB6QAX8_9PLEO</name>